<dbReference type="InterPro" id="IPR024925">
    <property type="entry name" value="Malonyl_CoA-ACP_transAc"/>
</dbReference>
<dbReference type="AlphaFoldDB" id="A0A1W1YCF7"/>
<dbReference type="EMBL" id="FWXJ01000002">
    <property type="protein sequence ID" value="SMC33804.1"/>
    <property type="molecule type" value="Genomic_DNA"/>
</dbReference>
<dbReference type="InterPro" id="IPR001227">
    <property type="entry name" value="Ac_transferase_dom_sf"/>
</dbReference>
<dbReference type="Gene3D" id="3.30.70.250">
    <property type="entry name" value="Malonyl-CoA ACP transacylase, ACP-binding"/>
    <property type="match status" value="1"/>
</dbReference>
<sequence length="314" mass="33446">MTQKLAFVFPGQGSQSVGMLNSFAQDVEVQKTIEQASASLGQDLGALIQDGPAEALALTENTQPVMLLSAVAVYRAWLAAGGQVPDLMAGHSLGEYTSLVCADSLDFAQAVPLVRFRARAMQEAVPVGSGGMAAIIGLSDDVTKTLCLEISQETGFLVEPVNFNAPNQVVVAGHTQAIEQIILKAKPAGAKLATKLPVSAPFHSSLLLPVAAQLEQYLVDVQLRTPSVQVINNVDVMIEEDPEKIKNALIRQAYSPVRWVETIEKMANLGVTHIVECGPGRVLAGLVKRIAPQIKILGISDPQTIQNVLLELKN</sequence>
<dbReference type="NCBIfam" id="TIGR00128">
    <property type="entry name" value="fabD"/>
    <property type="match status" value="1"/>
</dbReference>
<evidence type="ECO:0000256" key="2">
    <source>
        <dbReference type="ARBA" id="ARBA00018953"/>
    </source>
</evidence>
<dbReference type="PANTHER" id="PTHR42681:SF1">
    <property type="entry name" value="MALONYL-COA-ACYL CARRIER PROTEIN TRANSACYLASE, MITOCHONDRIAL"/>
    <property type="match status" value="1"/>
</dbReference>
<dbReference type="FunFam" id="3.30.70.250:FF:000001">
    <property type="entry name" value="Malonyl CoA-acyl carrier protein transacylase"/>
    <property type="match status" value="1"/>
</dbReference>
<evidence type="ECO:0000313" key="10">
    <source>
        <dbReference type="Proteomes" id="UP000192708"/>
    </source>
</evidence>
<proteinExistence type="inferred from homology"/>
<keyword evidence="4 6" id="KW-0012">Acyltransferase</keyword>
<dbReference type="InterPro" id="IPR050858">
    <property type="entry name" value="Mal-CoA-ACP_Trans/PKS_FabD"/>
</dbReference>
<dbReference type="Proteomes" id="UP000192708">
    <property type="component" value="Unassembled WGS sequence"/>
</dbReference>
<dbReference type="InterPro" id="IPR014043">
    <property type="entry name" value="Acyl_transferase_dom"/>
</dbReference>
<comment type="similarity">
    <text evidence="6">Belongs to the fabD family.</text>
</comment>
<dbReference type="Gene3D" id="3.40.366.10">
    <property type="entry name" value="Malonyl-Coenzyme A Acyl Carrier Protein, domain 2"/>
    <property type="match status" value="1"/>
</dbReference>
<dbReference type="PIRSF" id="PIRSF000446">
    <property type="entry name" value="Mct"/>
    <property type="match status" value="1"/>
</dbReference>
<dbReference type="EC" id="2.3.1.39" evidence="1 6"/>
<reference evidence="9 10" key="1">
    <citation type="submission" date="2017-04" db="EMBL/GenBank/DDBJ databases">
        <authorList>
            <person name="Afonso C.L."/>
            <person name="Miller P.J."/>
            <person name="Scott M.A."/>
            <person name="Spackman E."/>
            <person name="Goraichik I."/>
            <person name="Dimitrov K.M."/>
            <person name="Suarez D.L."/>
            <person name="Swayne D.E."/>
        </authorList>
    </citation>
    <scope>NUCLEOTIDE SEQUENCE [LARGE SCALE GENOMIC DNA]</scope>
    <source>
        <strain evidence="9 10">VK13</strain>
    </source>
</reference>
<dbReference type="GO" id="GO:0004314">
    <property type="term" value="F:[acyl-carrier-protein] S-malonyltransferase activity"/>
    <property type="evidence" value="ECO:0007669"/>
    <property type="project" value="UniProtKB-EC"/>
</dbReference>
<dbReference type="SMART" id="SM00827">
    <property type="entry name" value="PKS_AT"/>
    <property type="match status" value="1"/>
</dbReference>
<dbReference type="InterPro" id="IPR016035">
    <property type="entry name" value="Acyl_Trfase/lysoPLipase"/>
</dbReference>
<protein>
    <recommendedName>
        <fullName evidence="2 6">Malonyl CoA-acyl carrier protein transacylase</fullName>
        <ecNumber evidence="1 6">2.3.1.39</ecNumber>
    </recommendedName>
</protein>
<name>A0A1W1YCF7_9BURK</name>
<dbReference type="PANTHER" id="PTHR42681">
    <property type="entry name" value="MALONYL-COA-ACYL CARRIER PROTEIN TRANSACYLASE, MITOCHONDRIAL"/>
    <property type="match status" value="1"/>
</dbReference>
<dbReference type="STRING" id="1938817.SAMN06296008_102247"/>
<accession>A0A1W1YCF7</accession>
<evidence type="ECO:0000313" key="9">
    <source>
        <dbReference type="EMBL" id="SMC33804.1"/>
    </source>
</evidence>
<evidence type="ECO:0000256" key="3">
    <source>
        <dbReference type="ARBA" id="ARBA00022679"/>
    </source>
</evidence>
<dbReference type="GO" id="GO:0005829">
    <property type="term" value="C:cytosol"/>
    <property type="evidence" value="ECO:0007669"/>
    <property type="project" value="TreeGrafter"/>
</dbReference>
<organism evidence="9 10">
    <name type="scientific">Polynucleobacter kasalickyi</name>
    <dbReference type="NCBI Taxonomy" id="1938817"/>
    <lineage>
        <taxon>Bacteria</taxon>
        <taxon>Pseudomonadati</taxon>
        <taxon>Pseudomonadota</taxon>
        <taxon>Betaproteobacteria</taxon>
        <taxon>Burkholderiales</taxon>
        <taxon>Burkholderiaceae</taxon>
        <taxon>Polynucleobacter</taxon>
    </lineage>
</organism>
<dbReference type="SUPFAM" id="SSF55048">
    <property type="entry name" value="Probable ACP-binding domain of malonyl-CoA ACP transacylase"/>
    <property type="match status" value="1"/>
</dbReference>
<keyword evidence="10" id="KW-1185">Reference proteome</keyword>
<feature type="domain" description="Malonyl-CoA:ACP transacylase (MAT)" evidence="8">
    <location>
        <begin position="8"/>
        <end position="304"/>
    </location>
</feature>
<feature type="active site" evidence="7">
    <location>
        <position position="203"/>
    </location>
</feature>
<keyword evidence="3 6" id="KW-0808">Transferase</keyword>
<dbReference type="Pfam" id="PF00698">
    <property type="entry name" value="Acyl_transf_1"/>
    <property type="match status" value="1"/>
</dbReference>
<evidence type="ECO:0000256" key="1">
    <source>
        <dbReference type="ARBA" id="ARBA00013258"/>
    </source>
</evidence>
<dbReference type="RefSeq" id="WP_084282621.1">
    <property type="nucleotide sequence ID" value="NZ_FWXJ01000002.1"/>
</dbReference>
<evidence type="ECO:0000256" key="7">
    <source>
        <dbReference type="PIRSR" id="PIRSR000446-1"/>
    </source>
</evidence>
<dbReference type="SUPFAM" id="SSF52151">
    <property type="entry name" value="FabD/lysophospholipase-like"/>
    <property type="match status" value="1"/>
</dbReference>
<dbReference type="InterPro" id="IPR016036">
    <property type="entry name" value="Malonyl_transacylase_ACP-bd"/>
</dbReference>
<evidence type="ECO:0000256" key="4">
    <source>
        <dbReference type="ARBA" id="ARBA00023315"/>
    </source>
</evidence>
<evidence type="ECO:0000256" key="6">
    <source>
        <dbReference type="PIRNR" id="PIRNR000446"/>
    </source>
</evidence>
<gene>
    <name evidence="9" type="ORF">SAMN06296008_102247</name>
</gene>
<feature type="active site" evidence="7">
    <location>
        <position position="92"/>
    </location>
</feature>
<evidence type="ECO:0000256" key="5">
    <source>
        <dbReference type="ARBA" id="ARBA00048462"/>
    </source>
</evidence>
<evidence type="ECO:0000259" key="8">
    <source>
        <dbReference type="SMART" id="SM00827"/>
    </source>
</evidence>
<dbReference type="InterPro" id="IPR004410">
    <property type="entry name" value="Malonyl_CoA-ACP_transAc_FabD"/>
</dbReference>
<dbReference type="GO" id="GO:0006633">
    <property type="term" value="P:fatty acid biosynthetic process"/>
    <property type="evidence" value="ECO:0007669"/>
    <property type="project" value="TreeGrafter"/>
</dbReference>
<dbReference type="OrthoDB" id="9808564at2"/>
<comment type="catalytic activity">
    <reaction evidence="5 6">
        <text>holo-[ACP] + malonyl-CoA = malonyl-[ACP] + CoA</text>
        <dbReference type="Rhea" id="RHEA:41792"/>
        <dbReference type="Rhea" id="RHEA-COMP:9623"/>
        <dbReference type="Rhea" id="RHEA-COMP:9685"/>
        <dbReference type="ChEBI" id="CHEBI:57287"/>
        <dbReference type="ChEBI" id="CHEBI:57384"/>
        <dbReference type="ChEBI" id="CHEBI:64479"/>
        <dbReference type="ChEBI" id="CHEBI:78449"/>
        <dbReference type="EC" id="2.3.1.39"/>
    </reaction>
</comment>